<dbReference type="AlphaFoldDB" id="A0A0G0YSJ6"/>
<dbReference type="Proteomes" id="UP000033947">
    <property type="component" value="Unassembled WGS sequence"/>
</dbReference>
<proteinExistence type="predicted"/>
<name>A0A0G0YSJ6_UNCKA</name>
<protein>
    <submittedName>
        <fullName evidence="1">Uncharacterized protein</fullName>
    </submittedName>
</protein>
<comment type="caution">
    <text evidence="1">The sequence shown here is derived from an EMBL/GenBank/DDBJ whole genome shotgun (WGS) entry which is preliminary data.</text>
</comment>
<evidence type="ECO:0000313" key="2">
    <source>
        <dbReference type="Proteomes" id="UP000033947"/>
    </source>
</evidence>
<dbReference type="EMBL" id="LCBB01000003">
    <property type="protein sequence ID" value="KKS03378.1"/>
    <property type="molecule type" value="Genomic_DNA"/>
</dbReference>
<reference evidence="1 2" key="1">
    <citation type="journal article" date="2015" name="Nature">
        <title>rRNA introns, odd ribosomes, and small enigmatic genomes across a large radiation of phyla.</title>
        <authorList>
            <person name="Brown C.T."/>
            <person name="Hug L.A."/>
            <person name="Thomas B.C."/>
            <person name="Sharon I."/>
            <person name="Castelle C.J."/>
            <person name="Singh A."/>
            <person name="Wilkins M.J."/>
            <person name="Williams K.H."/>
            <person name="Banfield J.F."/>
        </authorList>
    </citation>
    <scope>NUCLEOTIDE SEQUENCE [LARGE SCALE GENOMIC DNA]</scope>
</reference>
<evidence type="ECO:0000313" key="1">
    <source>
        <dbReference type="EMBL" id="KKS03378.1"/>
    </source>
</evidence>
<gene>
    <name evidence="1" type="ORF">UU55_C0003G0092</name>
</gene>
<accession>A0A0G0YSJ6</accession>
<organism evidence="1 2">
    <name type="scientific">candidate division WWE3 bacterium GW2011_GWC2_41_23</name>
    <dbReference type="NCBI Taxonomy" id="1619123"/>
    <lineage>
        <taxon>Bacteria</taxon>
        <taxon>Katanobacteria</taxon>
    </lineage>
</organism>
<sequence>MNVRLAVVDKGKPRLWGNGKLEKTVLKLTERYYLKCGYMLNGDDVVMITDQNNKKHMLKVRFERVDYSEKEFLCTHEVVKAYPILSIS</sequence>